<dbReference type="InterPro" id="IPR036097">
    <property type="entry name" value="HisK_dim/P_sf"/>
</dbReference>
<dbReference type="InterPro" id="IPR021796">
    <property type="entry name" value="Tll0287-like_dom"/>
</dbReference>
<dbReference type="CDD" id="cd00082">
    <property type="entry name" value="HisKA"/>
    <property type="match status" value="1"/>
</dbReference>
<comment type="caution">
    <text evidence="12">The sequence shown here is derived from an EMBL/GenBank/DDBJ whole genome shotgun (WGS) entry which is preliminary data.</text>
</comment>
<feature type="transmembrane region" description="Helical" evidence="10">
    <location>
        <begin position="242"/>
        <end position="264"/>
    </location>
</feature>
<dbReference type="InterPro" id="IPR036890">
    <property type="entry name" value="HATPase_C_sf"/>
</dbReference>
<keyword evidence="7" id="KW-0067">ATP-binding</keyword>
<evidence type="ECO:0000256" key="6">
    <source>
        <dbReference type="ARBA" id="ARBA00022777"/>
    </source>
</evidence>
<evidence type="ECO:0000256" key="9">
    <source>
        <dbReference type="SAM" id="Coils"/>
    </source>
</evidence>
<dbReference type="OrthoDB" id="9762798at2"/>
<keyword evidence="4" id="KW-0808">Transferase</keyword>
<accession>D6SL48</accession>
<dbReference type="SMART" id="SM00388">
    <property type="entry name" value="HisKA"/>
    <property type="match status" value="1"/>
</dbReference>
<keyword evidence="10" id="KW-0472">Membrane</keyword>
<dbReference type="EMBL" id="ACJN02000001">
    <property type="protein sequence ID" value="EFI35409.1"/>
    <property type="molecule type" value="Genomic_DNA"/>
</dbReference>
<keyword evidence="9" id="KW-0175">Coiled coil</keyword>
<dbReference type="InterPro" id="IPR003661">
    <property type="entry name" value="HisK_dim/P_dom"/>
</dbReference>
<dbReference type="EC" id="2.7.13.3" evidence="2"/>
<dbReference type="InterPro" id="IPR003594">
    <property type="entry name" value="HATPase_dom"/>
</dbReference>
<evidence type="ECO:0000256" key="5">
    <source>
        <dbReference type="ARBA" id="ARBA00022741"/>
    </source>
</evidence>
<dbReference type="PRINTS" id="PR00344">
    <property type="entry name" value="BCTRLSENSOR"/>
</dbReference>
<keyword evidence="10" id="KW-1133">Transmembrane helix</keyword>
<keyword evidence="6 12" id="KW-0418">Kinase</keyword>
<dbReference type="Gene3D" id="3.30.565.10">
    <property type="entry name" value="Histidine kinase-like ATPase, C-terminal domain"/>
    <property type="match status" value="1"/>
</dbReference>
<evidence type="ECO:0000259" key="11">
    <source>
        <dbReference type="PROSITE" id="PS50109"/>
    </source>
</evidence>
<dbReference type="PROSITE" id="PS50109">
    <property type="entry name" value="HIS_KIN"/>
    <property type="match status" value="1"/>
</dbReference>
<dbReference type="RefSeq" id="WP_008868541.1">
    <property type="nucleotide sequence ID" value="NZ_ACJN02000001.1"/>
</dbReference>
<dbReference type="eggNOG" id="COG4191">
    <property type="taxonomic scope" value="Bacteria"/>
</dbReference>
<keyword evidence="13" id="KW-1185">Reference proteome</keyword>
<proteinExistence type="predicted"/>
<evidence type="ECO:0000256" key="2">
    <source>
        <dbReference type="ARBA" id="ARBA00012438"/>
    </source>
</evidence>
<dbReference type="Pfam" id="PF00512">
    <property type="entry name" value="HisKA"/>
    <property type="match status" value="1"/>
</dbReference>
<dbReference type="Pfam" id="PF02518">
    <property type="entry name" value="HATPase_c"/>
    <property type="match status" value="1"/>
</dbReference>
<sequence>MKAYFISMEHTSNNQNSAVKQQPRLSRLNPANWSLQNKFMLGSAVIMLMCCLVAAIAIYYHQKKELEAQALARSELVMAGVEASRKYVREELRPRMYELMGEDHFVREAMSTSYVGRAVMDRFAPELPGVRYRRVALNARNPEYEANIIEQDMIDYFRKNPEAEEWQGIVDHDGYAHFQRFKPVVFESECLHCHGRPEDAPRELLEMYGSEHGFGRSPGEIAGVVSIDMPVQEALSQVKERAVSVFVVVFVALSLIFAAMGILFNRIVITSLRGLLKDFQEATGTQPGDHGRDELGRLGAGFDSIMQELHDSRSKLQNWNRTLEEEIARVRQDLENTQERLVHNEKLAALGRLTANITHAIRNPLTAMGGFARRLEKTAQKDKEREYAGIILKEMRRLEEILNDIVVFSQDRCCTDFELHNPREVLQEYLEEHRDQITGQHIEVLFDIAPDLPRILMDRKKIHLILDNLISNSMHAMPQGGQIHITAGSSRAQNGQDLVKISLTDTGPGLPEQVLAVLFEPFTTTKDHSLGTGLGLPLCKKIMEEHDGWIEGENLPDKGAAFYLYFPLPPENQA</sequence>
<name>D6SL48_9BACT</name>
<dbReference type="SUPFAM" id="SSF47384">
    <property type="entry name" value="Homodimeric domain of signal transducing histidine kinase"/>
    <property type="match status" value="1"/>
</dbReference>
<keyword evidence="10" id="KW-0812">Transmembrane</keyword>
<reference evidence="12" key="1">
    <citation type="submission" date="2010-05" db="EMBL/GenBank/DDBJ databases">
        <title>The draft genome of Desulfonatronospira thiodismutans ASO3-1.</title>
        <authorList>
            <consortium name="US DOE Joint Genome Institute (JGI-PGF)"/>
            <person name="Lucas S."/>
            <person name="Copeland A."/>
            <person name="Lapidus A."/>
            <person name="Cheng J.-F."/>
            <person name="Bruce D."/>
            <person name="Goodwin L."/>
            <person name="Pitluck S."/>
            <person name="Chertkov O."/>
            <person name="Brettin T."/>
            <person name="Detter J.C."/>
            <person name="Han C."/>
            <person name="Land M.L."/>
            <person name="Hauser L."/>
            <person name="Kyrpides N."/>
            <person name="Mikhailova N."/>
            <person name="Muyzer G."/>
            <person name="Woyke T."/>
        </authorList>
    </citation>
    <scope>NUCLEOTIDE SEQUENCE [LARGE SCALE GENOMIC DNA]</scope>
    <source>
        <strain evidence="12">ASO3-1</strain>
    </source>
</reference>
<dbReference type="InterPro" id="IPR004358">
    <property type="entry name" value="Sig_transdc_His_kin-like_C"/>
</dbReference>
<feature type="coiled-coil region" evidence="9">
    <location>
        <begin position="313"/>
        <end position="347"/>
    </location>
</feature>
<evidence type="ECO:0000313" key="12">
    <source>
        <dbReference type="EMBL" id="EFI35409.1"/>
    </source>
</evidence>
<dbReference type="PANTHER" id="PTHR43065:SF10">
    <property type="entry name" value="PEROXIDE STRESS-ACTIVATED HISTIDINE KINASE MAK3"/>
    <property type="match status" value="1"/>
</dbReference>
<dbReference type="Proteomes" id="UP000005496">
    <property type="component" value="Unassembled WGS sequence"/>
</dbReference>
<dbReference type="GO" id="GO:0005524">
    <property type="term" value="F:ATP binding"/>
    <property type="evidence" value="ECO:0007669"/>
    <property type="project" value="UniProtKB-KW"/>
</dbReference>
<keyword evidence="3" id="KW-0597">Phosphoprotein</keyword>
<evidence type="ECO:0000256" key="3">
    <source>
        <dbReference type="ARBA" id="ARBA00022553"/>
    </source>
</evidence>
<dbReference type="GO" id="GO:0000155">
    <property type="term" value="F:phosphorelay sensor kinase activity"/>
    <property type="evidence" value="ECO:0007669"/>
    <property type="project" value="InterPro"/>
</dbReference>
<dbReference type="InterPro" id="IPR005467">
    <property type="entry name" value="His_kinase_dom"/>
</dbReference>
<feature type="domain" description="Histidine kinase" evidence="11">
    <location>
        <begin position="356"/>
        <end position="570"/>
    </location>
</feature>
<gene>
    <name evidence="12" type="ORF">Dthio_PD2825</name>
</gene>
<comment type="catalytic activity">
    <reaction evidence="1">
        <text>ATP + protein L-histidine = ADP + protein N-phospho-L-histidine.</text>
        <dbReference type="EC" id="2.7.13.3"/>
    </reaction>
</comment>
<dbReference type="SMART" id="SM00387">
    <property type="entry name" value="HATPase_c"/>
    <property type="match status" value="1"/>
</dbReference>
<evidence type="ECO:0000256" key="10">
    <source>
        <dbReference type="SAM" id="Phobius"/>
    </source>
</evidence>
<dbReference type="SUPFAM" id="SSF55874">
    <property type="entry name" value="ATPase domain of HSP90 chaperone/DNA topoisomerase II/histidine kinase"/>
    <property type="match status" value="1"/>
</dbReference>
<feature type="transmembrane region" description="Helical" evidence="10">
    <location>
        <begin position="39"/>
        <end position="60"/>
    </location>
</feature>
<protein>
    <recommendedName>
        <fullName evidence="2">histidine kinase</fullName>
        <ecNumber evidence="2">2.7.13.3</ecNumber>
    </recommendedName>
</protein>
<evidence type="ECO:0000256" key="4">
    <source>
        <dbReference type="ARBA" id="ARBA00022679"/>
    </source>
</evidence>
<dbReference type="Gene3D" id="1.10.287.130">
    <property type="match status" value="1"/>
</dbReference>
<keyword evidence="5" id="KW-0547">Nucleotide-binding</keyword>
<evidence type="ECO:0000256" key="8">
    <source>
        <dbReference type="ARBA" id="ARBA00023012"/>
    </source>
</evidence>
<dbReference type="PANTHER" id="PTHR43065">
    <property type="entry name" value="SENSOR HISTIDINE KINASE"/>
    <property type="match status" value="1"/>
</dbReference>
<evidence type="ECO:0000256" key="7">
    <source>
        <dbReference type="ARBA" id="ARBA00022840"/>
    </source>
</evidence>
<evidence type="ECO:0000313" key="13">
    <source>
        <dbReference type="Proteomes" id="UP000005496"/>
    </source>
</evidence>
<organism evidence="12 13">
    <name type="scientific">Desulfonatronospira thiodismutans ASO3-1</name>
    <dbReference type="NCBI Taxonomy" id="555779"/>
    <lineage>
        <taxon>Bacteria</taxon>
        <taxon>Pseudomonadati</taxon>
        <taxon>Thermodesulfobacteriota</taxon>
        <taxon>Desulfovibrionia</taxon>
        <taxon>Desulfovibrionales</taxon>
        <taxon>Desulfonatronovibrionaceae</taxon>
        <taxon>Desulfonatronospira</taxon>
    </lineage>
</organism>
<keyword evidence="8" id="KW-0902">Two-component regulatory system</keyword>
<evidence type="ECO:0000256" key="1">
    <source>
        <dbReference type="ARBA" id="ARBA00000085"/>
    </source>
</evidence>
<dbReference type="Pfam" id="PF11845">
    <property type="entry name" value="Tll0287-like"/>
    <property type="match status" value="1"/>
</dbReference>
<dbReference type="AlphaFoldDB" id="D6SL48"/>